<sequence length="73" mass="8085">MSGGKPGRPSKGPRTAQTIRFPNDLHQAMKQRAVELGYDNFQDYVVDFLVAAHDRSVKVPGPRRKQDPLPLAG</sequence>
<evidence type="ECO:0000313" key="1">
    <source>
        <dbReference type="EMBL" id="MBB5967754.1"/>
    </source>
</evidence>
<organism evidence="1 2">
    <name type="scientific">Planomonospora venezuelensis</name>
    <dbReference type="NCBI Taxonomy" id="1999"/>
    <lineage>
        <taxon>Bacteria</taxon>
        <taxon>Bacillati</taxon>
        <taxon>Actinomycetota</taxon>
        <taxon>Actinomycetes</taxon>
        <taxon>Streptosporangiales</taxon>
        <taxon>Streptosporangiaceae</taxon>
        <taxon>Planomonospora</taxon>
    </lineage>
</organism>
<keyword evidence="2" id="KW-1185">Reference proteome</keyword>
<evidence type="ECO:0000313" key="2">
    <source>
        <dbReference type="Proteomes" id="UP000562352"/>
    </source>
</evidence>
<comment type="caution">
    <text evidence="1">The sequence shown here is derived from an EMBL/GenBank/DDBJ whole genome shotgun (WGS) entry which is preliminary data.</text>
</comment>
<gene>
    <name evidence="1" type="ORF">FHS22_007067</name>
</gene>
<dbReference type="EMBL" id="JACHJJ010000038">
    <property type="protein sequence ID" value="MBB5967754.1"/>
    <property type="molecule type" value="Genomic_DNA"/>
</dbReference>
<protein>
    <submittedName>
        <fullName evidence="1">Uncharacterized protein</fullName>
    </submittedName>
</protein>
<accession>A0A841DH93</accession>
<reference evidence="1 2" key="1">
    <citation type="submission" date="2020-08" db="EMBL/GenBank/DDBJ databases">
        <title>Genomic Encyclopedia of Type Strains, Phase III (KMG-III): the genomes of soil and plant-associated and newly described type strains.</title>
        <authorList>
            <person name="Whitman W."/>
        </authorList>
    </citation>
    <scope>NUCLEOTIDE SEQUENCE [LARGE SCALE GENOMIC DNA]</scope>
    <source>
        <strain evidence="1 2">CECT 3303</strain>
    </source>
</reference>
<dbReference type="RefSeq" id="WP_184948466.1">
    <property type="nucleotide sequence ID" value="NZ_BAAAWZ010000005.1"/>
</dbReference>
<name>A0A841DH93_PLAVE</name>
<dbReference type="Proteomes" id="UP000562352">
    <property type="component" value="Unassembled WGS sequence"/>
</dbReference>
<dbReference type="AlphaFoldDB" id="A0A841DH93"/>
<proteinExistence type="predicted"/>